<feature type="compositionally biased region" description="Basic and acidic residues" evidence="1">
    <location>
        <begin position="268"/>
        <end position="278"/>
    </location>
</feature>
<dbReference type="AlphaFoldDB" id="A7RQH1"/>
<gene>
    <name evidence="2" type="ORF">NEMVEDRAFT_v1g200587</name>
</gene>
<feature type="region of interest" description="Disordered" evidence="1">
    <location>
        <begin position="196"/>
        <end position="220"/>
    </location>
</feature>
<dbReference type="InParanoid" id="A7RQH1"/>
<name>A7RQH1_NEMVE</name>
<accession>A7RQH1</accession>
<evidence type="ECO:0000313" key="2">
    <source>
        <dbReference type="EMBL" id="EDO46285.1"/>
    </source>
</evidence>
<dbReference type="Proteomes" id="UP000001593">
    <property type="component" value="Unassembled WGS sequence"/>
</dbReference>
<protein>
    <submittedName>
        <fullName evidence="2">Uncharacterized protein</fullName>
    </submittedName>
</protein>
<organism evidence="2 3">
    <name type="scientific">Nematostella vectensis</name>
    <name type="common">Starlet sea anemone</name>
    <dbReference type="NCBI Taxonomy" id="45351"/>
    <lineage>
        <taxon>Eukaryota</taxon>
        <taxon>Metazoa</taxon>
        <taxon>Cnidaria</taxon>
        <taxon>Anthozoa</taxon>
        <taxon>Hexacorallia</taxon>
        <taxon>Actiniaria</taxon>
        <taxon>Edwardsiidae</taxon>
        <taxon>Nematostella</taxon>
    </lineage>
</organism>
<feature type="compositionally biased region" description="Polar residues" evidence="1">
    <location>
        <begin position="199"/>
        <end position="210"/>
    </location>
</feature>
<keyword evidence="3" id="KW-1185">Reference proteome</keyword>
<reference evidence="2 3" key="1">
    <citation type="journal article" date="2007" name="Science">
        <title>Sea anemone genome reveals ancestral eumetazoan gene repertoire and genomic organization.</title>
        <authorList>
            <person name="Putnam N.H."/>
            <person name="Srivastava M."/>
            <person name="Hellsten U."/>
            <person name="Dirks B."/>
            <person name="Chapman J."/>
            <person name="Salamov A."/>
            <person name="Terry A."/>
            <person name="Shapiro H."/>
            <person name="Lindquist E."/>
            <person name="Kapitonov V.V."/>
            <person name="Jurka J."/>
            <person name="Genikhovich G."/>
            <person name="Grigoriev I.V."/>
            <person name="Lucas S.M."/>
            <person name="Steele R.E."/>
            <person name="Finnerty J.R."/>
            <person name="Technau U."/>
            <person name="Martindale M.Q."/>
            <person name="Rokhsar D.S."/>
        </authorList>
    </citation>
    <scope>NUCLEOTIDE SEQUENCE [LARGE SCALE GENOMIC DNA]</scope>
    <source>
        <strain evidence="3">CH2 X CH6</strain>
    </source>
</reference>
<evidence type="ECO:0000313" key="3">
    <source>
        <dbReference type="Proteomes" id="UP000001593"/>
    </source>
</evidence>
<dbReference type="EMBL" id="DS469528">
    <property type="protein sequence ID" value="EDO46285.1"/>
    <property type="molecule type" value="Genomic_DNA"/>
</dbReference>
<evidence type="ECO:0000256" key="1">
    <source>
        <dbReference type="SAM" id="MobiDB-lite"/>
    </source>
</evidence>
<sequence length="341" mass="39056">MEKKRDWEFNRRIRDALSRDQVKLRNTFDQYDRQCATRVARIQRMQERVRHTIRSLALEKRQIQEKQRRGSVSMQGREILENDEKRCPIEDKKKVKKATFCQTKTTSSNIDIPATRSPGYLSLSAFGSPQVSRSTTPGITYEMYGVKERGNSLAARPATSRHATLAASLHPHSAPDFPSSLGLSNNRAFLRQHQDFRSHSSASPTESLSVNDLGPLKPPELNIRRRSAEDCVSFNRNGRIRSAQIRRVSDNFPRANRRSTEDLRKITGKPTRQEHRVSDVNQMTSSHVITSNSTKPHRKYSDTRPRPKLVRTRSSSLPDLQHEPAVTEQRSKISVKHVSLI</sequence>
<feature type="region of interest" description="Disordered" evidence="1">
    <location>
        <begin position="268"/>
        <end position="330"/>
    </location>
</feature>
<proteinExistence type="predicted"/>
<feature type="compositionally biased region" description="Polar residues" evidence="1">
    <location>
        <begin position="279"/>
        <end position="294"/>
    </location>
</feature>
<dbReference type="HOGENOM" id="CLU_814577_0_0_1"/>